<feature type="transmembrane region" description="Helical" evidence="13">
    <location>
        <begin position="111"/>
        <end position="131"/>
    </location>
</feature>
<keyword evidence="10" id="KW-0408">Iron</keyword>
<feature type="transmembrane region" description="Helical" evidence="13">
    <location>
        <begin position="49"/>
        <end position="69"/>
    </location>
</feature>
<comment type="subcellular location">
    <subcellularLocation>
        <location evidence="2">Cell membrane</location>
        <topology evidence="2">Multi-pass membrane protein</topology>
    </subcellularLocation>
</comment>
<dbReference type="GO" id="GO:0009055">
    <property type="term" value="F:electron transfer activity"/>
    <property type="evidence" value="ECO:0007669"/>
    <property type="project" value="InterPro"/>
</dbReference>
<dbReference type="Pfam" id="PF01292">
    <property type="entry name" value="Ni_hydr_CYTB"/>
    <property type="match status" value="1"/>
</dbReference>
<dbReference type="InterPro" id="IPR016174">
    <property type="entry name" value="Di-haem_cyt_TM"/>
</dbReference>
<evidence type="ECO:0000256" key="6">
    <source>
        <dbReference type="ARBA" id="ARBA00022692"/>
    </source>
</evidence>
<dbReference type="PANTHER" id="PTHR30529:SF1">
    <property type="entry name" value="CYTOCHROME B561 HOMOLOG 2"/>
    <property type="match status" value="1"/>
</dbReference>
<accession>A0A1C3H3K5</accession>
<evidence type="ECO:0000256" key="5">
    <source>
        <dbReference type="ARBA" id="ARBA00022617"/>
    </source>
</evidence>
<evidence type="ECO:0000256" key="9">
    <source>
        <dbReference type="ARBA" id="ARBA00022989"/>
    </source>
</evidence>
<feature type="transmembrane region" description="Helical" evidence="13">
    <location>
        <begin position="16"/>
        <end position="37"/>
    </location>
</feature>
<evidence type="ECO:0000256" key="3">
    <source>
        <dbReference type="ARBA" id="ARBA00022448"/>
    </source>
</evidence>
<keyword evidence="7" id="KW-0479">Metal-binding</keyword>
<dbReference type="AlphaFoldDB" id="A0A1C3H3K5"/>
<dbReference type="RefSeq" id="WP_004142280.1">
    <property type="nucleotide sequence ID" value="NZ_FKLO01000038.1"/>
</dbReference>
<feature type="transmembrane region" description="Helical" evidence="13">
    <location>
        <begin position="81"/>
        <end position="99"/>
    </location>
</feature>
<sequence>MQTDTATRYGTVSRTLHWAMAACYLLMFATALAWNLNDALKPLIKLHKAAGLLLLLLALVRFVWALVHFQRRPAGGVAVKAGHLALYALMFAVPASGMARQFHGAFGNAHGALAFVFFLLIAGHIAMTVLHQRRGEAILQRML</sequence>
<keyword evidence="6 13" id="KW-0812">Transmembrane</keyword>
<evidence type="ECO:0000256" key="8">
    <source>
        <dbReference type="ARBA" id="ARBA00022982"/>
    </source>
</evidence>
<name>A0A1C3H3K5_9GAMM</name>
<feature type="domain" description="Cytochrome b561 bacterial/Ni-hydrogenase" evidence="14">
    <location>
        <begin position="8"/>
        <end position="143"/>
    </location>
</feature>
<dbReference type="GO" id="GO:0020037">
    <property type="term" value="F:heme binding"/>
    <property type="evidence" value="ECO:0007669"/>
    <property type="project" value="TreeGrafter"/>
</dbReference>
<comment type="similarity">
    <text evidence="12">Belongs to the cytochrome b561 family.</text>
</comment>
<evidence type="ECO:0000256" key="12">
    <source>
        <dbReference type="ARBA" id="ARBA00037975"/>
    </source>
</evidence>
<dbReference type="GeneID" id="84790033"/>
<dbReference type="InterPro" id="IPR011577">
    <property type="entry name" value="Cyt_b561_bac/Ni-Hgenase"/>
</dbReference>
<evidence type="ECO:0000256" key="4">
    <source>
        <dbReference type="ARBA" id="ARBA00022475"/>
    </source>
</evidence>
<proteinExistence type="inferred from homology"/>
<reference evidence="16" key="1">
    <citation type="submission" date="2016-04" db="EMBL/GenBank/DDBJ databases">
        <authorList>
            <person name="Tagini F."/>
        </authorList>
    </citation>
    <scope>NUCLEOTIDE SEQUENCE [LARGE SCALE GENOMIC DNA]</scope>
    <source>
        <strain evidence="16">CHUV0807</strain>
    </source>
</reference>
<dbReference type="Gene3D" id="1.20.950.20">
    <property type="entry name" value="Transmembrane di-heme cytochromes, Chain C"/>
    <property type="match status" value="1"/>
</dbReference>
<dbReference type="Proteomes" id="UP000190837">
    <property type="component" value="Unassembled WGS sequence"/>
</dbReference>
<evidence type="ECO:0000313" key="16">
    <source>
        <dbReference type="Proteomes" id="UP000190837"/>
    </source>
</evidence>
<dbReference type="GO" id="GO:0046872">
    <property type="term" value="F:metal ion binding"/>
    <property type="evidence" value="ECO:0007669"/>
    <property type="project" value="UniProtKB-KW"/>
</dbReference>
<dbReference type="OMA" id="REFFWAY"/>
<dbReference type="SUPFAM" id="SSF81342">
    <property type="entry name" value="Transmembrane di-heme cytochromes"/>
    <property type="match status" value="1"/>
</dbReference>
<keyword evidence="3" id="KW-0813">Transport</keyword>
<gene>
    <name evidence="15" type="ORF">CHUV0807_0983</name>
</gene>
<evidence type="ECO:0000313" key="15">
    <source>
        <dbReference type="EMBL" id="SAM62176.1"/>
    </source>
</evidence>
<evidence type="ECO:0000256" key="2">
    <source>
        <dbReference type="ARBA" id="ARBA00004651"/>
    </source>
</evidence>
<comment type="cofactor">
    <cofactor evidence="1">
        <name>heme b</name>
        <dbReference type="ChEBI" id="CHEBI:60344"/>
    </cofactor>
</comment>
<dbReference type="InterPro" id="IPR052168">
    <property type="entry name" value="Cytochrome_b561_oxidase"/>
</dbReference>
<keyword evidence="5" id="KW-0349">Heme</keyword>
<evidence type="ECO:0000256" key="11">
    <source>
        <dbReference type="ARBA" id="ARBA00023136"/>
    </source>
</evidence>
<dbReference type="PANTHER" id="PTHR30529">
    <property type="entry name" value="CYTOCHROME B561"/>
    <property type="match status" value="1"/>
</dbReference>
<organism evidence="15 16">
    <name type="scientific">Cardiobacterium hominis</name>
    <dbReference type="NCBI Taxonomy" id="2718"/>
    <lineage>
        <taxon>Bacteria</taxon>
        <taxon>Pseudomonadati</taxon>
        <taxon>Pseudomonadota</taxon>
        <taxon>Gammaproteobacteria</taxon>
        <taxon>Cardiobacteriales</taxon>
        <taxon>Cardiobacteriaceae</taxon>
        <taxon>Cardiobacterium</taxon>
    </lineage>
</organism>
<evidence type="ECO:0000256" key="13">
    <source>
        <dbReference type="SAM" id="Phobius"/>
    </source>
</evidence>
<evidence type="ECO:0000256" key="1">
    <source>
        <dbReference type="ARBA" id="ARBA00001970"/>
    </source>
</evidence>
<keyword evidence="9 13" id="KW-1133">Transmembrane helix</keyword>
<keyword evidence="11 13" id="KW-0472">Membrane</keyword>
<keyword evidence="4" id="KW-1003">Cell membrane</keyword>
<evidence type="ECO:0000256" key="10">
    <source>
        <dbReference type="ARBA" id="ARBA00023004"/>
    </source>
</evidence>
<evidence type="ECO:0000259" key="14">
    <source>
        <dbReference type="Pfam" id="PF01292"/>
    </source>
</evidence>
<evidence type="ECO:0000256" key="7">
    <source>
        <dbReference type="ARBA" id="ARBA00022723"/>
    </source>
</evidence>
<dbReference type="EMBL" id="FKLO01000038">
    <property type="protein sequence ID" value="SAM62176.1"/>
    <property type="molecule type" value="Genomic_DNA"/>
</dbReference>
<dbReference type="GO" id="GO:0022904">
    <property type="term" value="P:respiratory electron transport chain"/>
    <property type="evidence" value="ECO:0007669"/>
    <property type="project" value="InterPro"/>
</dbReference>
<keyword evidence="8" id="KW-0249">Electron transport</keyword>
<dbReference type="GO" id="GO:0005886">
    <property type="term" value="C:plasma membrane"/>
    <property type="evidence" value="ECO:0007669"/>
    <property type="project" value="UniProtKB-SubCell"/>
</dbReference>
<protein>
    <submittedName>
        <fullName evidence="15">Cytochrome B561</fullName>
    </submittedName>
</protein>